<sequence>MSWKRSSLANIGFFYDEDVQDADKDQLPPHAKSLEQAMLDFTCQELDLLTNKDLNIKCEAKKLANGGFSEDHWVRFFQKFFFNPLLQQASMSGGPQDAGIIMILWCYTNALWGIFDKNDEINKVFKAPKPDLAFYLPMYHLDTWIPTITDPEAQQWHKTSTPSLVKSFSWSNLKGLHGHGLLATPFNVWDKKEPCEQDLSCFPWLVVEYKKVKTAPGELSRLKEVVYCQAANASGCAVKLNQNAAAYAVRLAKDGEIPPVATVTTVGPEVKVWITFFARDFMAYRYDVNENQKFHYQKEGYMMQCVWTGNMTEPQDIIKFRLILENTYTWAKRVFKPLIATYIDQWKFACAKDITVMNRRQERLELSRCALRLTQASLQAQPDLKSREDSYLSITNSLIDLCDRFVQDVDRLIEEELKGSRGGKQRAPSSSTTRRRARTPSEPTREATPESEVITPLSVPRRSPRLEPRNKLQPCHEVSARVETASSYLRVTMAAGVPKRRQSQTEASIIEHHLSTICPSDLYQKFGSNNFFELKMVRKERLLDYACDNLHVHFKKTDLSLTDRTLKAQVGDAFLRLFTEPWKTWILSDQGVNSLTKWLKDSVVIENIKSTPLVASFNAPDGNRHLALFGDSAKVAAEDLFTKDTTQRETVRAYILLDTILNKDNPPTEKGKEVDDGAQSIEAVSSDDKEKKTEDGEDVDSAYSPTLADIQWLEDWAQETLKVQQKDLIWEAQASVLLSCLVGEKIPKLFAEERARKVLDLNPESWVASYSLSRVVESKDESLSHLEKVLNRLVEDAEWQNKRSHKGILARVIYSLRDKYWEDGERHEEAIATYSKVFDLGRSIHLFSGFSDVLQKYSMAGCWEPMIKFFERLLDEPQDRPKFLMERLLEPGEEFLSLLVKLFETSARYDLLETLFVRAIVKATSNGDQDDLFIIRYYYGKTVFSIKGHEEAGIAVWELYKNEATTELHERAVNLIDTYMVPAWLELATAKDVDPVRAQGFFDKTETAYLEFEALEWHDIEPHILAVMRDLPNHIACMDLMRLALRIAREEYAEAVANYEAEDIQMEIAMAKGETFIRSYLSLPDEPQTAFFWCDGF</sequence>
<keyword evidence="3" id="KW-1185">Reference proteome</keyword>
<feature type="region of interest" description="Disordered" evidence="1">
    <location>
        <begin position="666"/>
        <end position="700"/>
    </location>
</feature>
<organism evidence="2 3">
    <name type="scientific">Gibberella subglutinans</name>
    <name type="common">Fusarium subglutinans</name>
    <dbReference type="NCBI Taxonomy" id="42677"/>
    <lineage>
        <taxon>Eukaryota</taxon>
        <taxon>Fungi</taxon>
        <taxon>Dikarya</taxon>
        <taxon>Ascomycota</taxon>
        <taxon>Pezizomycotina</taxon>
        <taxon>Sordariomycetes</taxon>
        <taxon>Hypocreomycetidae</taxon>
        <taxon>Hypocreales</taxon>
        <taxon>Nectriaceae</taxon>
        <taxon>Fusarium</taxon>
        <taxon>Fusarium fujikuroi species complex</taxon>
    </lineage>
</organism>
<feature type="compositionally biased region" description="Basic and acidic residues" evidence="1">
    <location>
        <begin position="666"/>
        <end position="675"/>
    </location>
</feature>
<dbReference type="AlphaFoldDB" id="A0A8H5PD98"/>
<comment type="caution">
    <text evidence="2">The sequence shown here is derived from an EMBL/GenBank/DDBJ whole genome shotgun (WGS) entry which is preliminary data.</text>
</comment>
<feature type="region of interest" description="Disordered" evidence="1">
    <location>
        <begin position="417"/>
        <end position="453"/>
    </location>
</feature>
<dbReference type="GeneID" id="59322630"/>
<dbReference type="EMBL" id="JAAOAV010000145">
    <property type="protein sequence ID" value="KAF5594582.1"/>
    <property type="molecule type" value="Genomic_DNA"/>
</dbReference>
<evidence type="ECO:0000313" key="3">
    <source>
        <dbReference type="Proteomes" id="UP000547976"/>
    </source>
</evidence>
<reference evidence="2 3" key="1">
    <citation type="submission" date="2020-05" db="EMBL/GenBank/DDBJ databases">
        <title>Identification and distribution of gene clusters putatively required for synthesis of sphingolipid metabolism inhibitors in phylogenetically diverse species of the filamentous fungus Fusarium.</title>
        <authorList>
            <person name="Kim H.-S."/>
            <person name="Busman M."/>
            <person name="Brown D.W."/>
            <person name="Divon H."/>
            <person name="Uhlig S."/>
            <person name="Proctor R.H."/>
        </authorList>
    </citation>
    <scope>NUCLEOTIDE SEQUENCE [LARGE SCALE GENOMIC DNA]</scope>
    <source>
        <strain evidence="2 3">NRRL 66333</strain>
    </source>
</reference>
<dbReference type="RefSeq" id="XP_036535107.1">
    <property type="nucleotide sequence ID" value="XM_036687912.1"/>
</dbReference>
<evidence type="ECO:0000256" key="1">
    <source>
        <dbReference type="SAM" id="MobiDB-lite"/>
    </source>
</evidence>
<gene>
    <name evidence="2" type="ORF">FSUBG_9402</name>
</gene>
<proteinExistence type="predicted"/>
<evidence type="ECO:0000313" key="2">
    <source>
        <dbReference type="EMBL" id="KAF5594582.1"/>
    </source>
</evidence>
<dbReference type="OrthoDB" id="5081713at2759"/>
<accession>A0A8H5PD98</accession>
<protein>
    <submittedName>
        <fullName evidence="2">Uncharacterized protein</fullName>
    </submittedName>
</protein>
<dbReference type="Proteomes" id="UP000547976">
    <property type="component" value="Unassembled WGS sequence"/>
</dbReference>
<name>A0A8H5PD98_GIBSU</name>